<dbReference type="Pfam" id="PF12161">
    <property type="entry name" value="HsdM_N"/>
    <property type="match status" value="1"/>
</dbReference>
<keyword evidence="4" id="KW-0489">Methyltransferase</keyword>
<dbReference type="AlphaFoldDB" id="A0A0W8FHI4"/>
<dbReference type="EC" id="2.1.1.72" evidence="4"/>
<evidence type="ECO:0000256" key="2">
    <source>
        <dbReference type="SAM" id="MobiDB-lite"/>
    </source>
</evidence>
<evidence type="ECO:0000256" key="1">
    <source>
        <dbReference type="ARBA" id="ARBA00022747"/>
    </source>
</evidence>
<dbReference type="GO" id="GO:0009007">
    <property type="term" value="F:site-specific DNA-methyltransferase (adenine-specific) activity"/>
    <property type="evidence" value="ECO:0007669"/>
    <property type="project" value="UniProtKB-EC"/>
</dbReference>
<feature type="domain" description="N6 adenine-specific DNA methyltransferase N-terminal" evidence="3">
    <location>
        <begin position="11"/>
        <end position="53"/>
    </location>
</feature>
<dbReference type="InterPro" id="IPR029063">
    <property type="entry name" value="SAM-dependent_MTases_sf"/>
</dbReference>
<dbReference type="InterPro" id="IPR022749">
    <property type="entry name" value="D12N6_MeTrfase_N"/>
</dbReference>
<accession>A0A0W8FHI4</accession>
<reference evidence="4" key="1">
    <citation type="journal article" date="2015" name="Proc. Natl. Acad. Sci. U.S.A.">
        <title>Networks of energetic and metabolic interactions define dynamics in microbial communities.</title>
        <authorList>
            <person name="Embree M."/>
            <person name="Liu J.K."/>
            <person name="Al-Bassam M.M."/>
            <person name="Zengler K."/>
        </authorList>
    </citation>
    <scope>NUCLEOTIDE SEQUENCE</scope>
</reference>
<evidence type="ECO:0000313" key="4">
    <source>
        <dbReference type="EMBL" id="KUG20336.1"/>
    </source>
</evidence>
<dbReference type="InterPro" id="IPR038333">
    <property type="entry name" value="T1MK-like_N_sf"/>
</dbReference>
<feature type="compositionally biased region" description="Polar residues" evidence="2">
    <location>
        <begin position="69"/>
        <end position="87"/>
    </location>
</feature>
<feature type="region of interest" description="Disordered" evidence="2">
    <location>
        <begin position="52"/>
        <end position="87"/>
    </location>
</feature>
<dbReference type="SUPFAM" id="SSF53335">
    <property type="entry name" value="S-adenosyl-L-methionine-dependent methyltransferases"/>
    <property type="match status" value="1"/>
</dbReference>
<comment type="caution">
    <text evidence="4">The sequence shown here is derived from an EMBL/GenBank/DDBJ whole genome shotgun (WGS) entry which is preliminary data.</text>
</comment>
<evidence type="ECO:0000259" key="3">
    <source>
        <dbReference type="Pfam" id="PF12161"/>
    </source>
</evidence>
<keyword evidence="1" id="KW-0680">Restriction system</keyword>
<keyword evidence="4" id="KW-0808">Transferase</keyword>
<name>A0A0W8FHI4_9ZZZZ</name>
<sequence>MNATTTSLAQLESHLWEAANILRGPVDAADFKTYIFPLLFFKRISDVMMRSIEQPSPNPKATRNMPGSHRTTGSRYPTSAIGTTFVR</sequence>
<dbReference type="GO" id="GO:0032259">
    <property type="term" value="P:methylation"/>
    <property type="evidence" value="ECO:0007669"/>
    <property type="project" value="UniProtKB-KW"/>
</dbReference>
<dbReference type="EMBL" id="LNQE01001202">
    <property type="protein sequence ID" value="KUG20336.1"/>
    <property type="molecule type" value="Genomic_DNA"/>
</dbReference>
<dbReference type="Gene3D" id="1.20.1260.30">
    <property type="match status" value="1"/>
</dbReference>
<dbReference type="GO" id="GO:0009307">
    <property type="term" value="P:DNA restriction-modification system"/>
    <property type="evidence" value="ECO:0007669"/>
    <property type="project" value="UniProtKB-KW"/>
</dbReference>
<organism evidence="4">
    <name type="scientific">hydrocarbon metagenome</name>
    <dbReference type="NCBI Taxonomy" id="938273"/>
    <lineage>
        <taxon>unclassified sequences</taxon>
        <taxon>metagenomes</taxon>
        <taxon>ecological metagenomes</taxon>
    </lineage>
</organism>
<gene>
    <name evidence="4" type="ORF">ASZ90_009917</name>
</gene>
<proteinExistence type="predicted"/>
<protein>
    <submittedName>
        <fullName evidence="4">Type i restriction-modification system, dna-methyltransferase subunit m</fullName>
        <ecNumber evidence="4">2.1.1.72</ecNumber>
    </submittedName>
</protein>